<dbReference type="Pfam" id="PF10722">
    <property type="entry name" value="YbjN"/>
    <property type="match status" value="1"/>
</dbReference>
<evidence type="ECO:0000256" key="1">
    <source>
        <dbReference type="SAM" id="MobiDB-lite"/>
    </source>
</evidence>
<dbReference type="EMBL" id="JAPTMY010000035">
    <property type="protein sequence ID" value="MCZ0858992.1"/>
    <property type="molecule type" value="Genomic_DNA"/>
</dbReference>
<sequence length="446" mass="48552">MARRSRKQKTGTRSHSGGTPARLTPKRLERAAAEVFGQDYAVAPDKSVWVSLGSSRGVFMVDNDCLRLVVQWAPRAPSALEGVMGVVVNTWNRRLGVPAASVVVDEDVLLQLSGVLSVPLGGGVTDAQLVFHLRDAVDSSREMFDYLENVLPESRFDEIAKRVGIDLYGETSPDAVIATAKRYMAQAEGLMYADSDKAAELIGRAGECVTRAGLDPEEIGIDAGLARVLNKQLRDRGTSREELAGELERLLRRDRDGAAFENKLLRDSHESRNRPENRRTRMAQRVAALLEGLGVQPAADPEDNERLVARLDGSTLTISTTDQRLDVVCRFDDLTVPAPDDDQTSTALVVARAWNQGFSALAVRVTGAGPADGRYRGEPGAGLGTGADAPLGVEGYACWLERPGMTDRQLTALLEAVLTEAPKLSTFWRENVADAEDEREFLRRQG</sequence>
<gene>
    <name evidence="2" type="ORF">OHJ16_13175</name>
</gene>
<feature type="region of interest" description="Disordered" evidence="1">
    <location>
        <begin position="1"/>
        <end position="24"/>
    </location>
</feature>
<accession>A0ABT4IB88</accession>
<comment type="caution">
    <text evidence="2">The sequence shown here is derived from an EMBL/GenBank/DDBJ whole genome shotgun (WGS) entry which is preliminary data.</text>
</comment>
<keyword evidence="3" id="KW-1185">Reference proteome</keyword>
<dbReference type="Proteomes" id="UP001072034">
    <property type="component" value="Unassembled WGS sequence"/>
</dbReference>
<reference evidence="2" key="1">
    <citation type="submission" date="2022-10" db="EMBL/GenBank/DDBJ databases">
        <title>Genome sequence of Actinomyces israelii ATCC 10048.</title>
        <authorList>
            <person name="Watt R.M."/>
            <person name="Tong W.M."/>
        </authorList>
    </citation>
    <scope>NUCLEOTIDE SEQUENCE</scope>
    <source>
        <strain evidence="2">ATCC 10048</strain>
    </source>
</reference>
<protein>
    <submittedName>
        <fullName evidence="2">YbjN domain-containing protein</fullName>
    </submittedName>
</protein>
<evidence type="ECO:0000313" key="2">
    <source>
        <dbReference type="EMBL" id="MCZ0858992.1"/>
    </source>
</evidence>
<evidence type="ECO:0000313" key="3">
    <source>
        <dbReference type="Proteomes" id="UP001072034"/>
    </source>
</evidence>
<feature type="compositionally biased region" description="Basic residues" evidence="1">
    <location>
        <begin position="1"/>
        <end position="12"/>
    </location>
</feature>
<name>A0ABT4IB88_9ACTO</name>
<organism evidence="2 3">
    <name type="scientific">Actinomyces israelii</name>
    <dbReference type="NCBI Taxonomy" id="1659"/>
    <lineage>
        <taxon>Bacteria</taxon>
        <taxon>Bacillati</taxon>
        <taxon>Actinomycetota</taxon>
        <taxon>Actinomycetes</taxon>
        <taxon>Actinomycetales</taxon>
        <taxon>Actinomycetaceae</taxon>
        <taxon>Actinomyces</taxon>
    </lineage>
</organism>
<proteinExistence type="predicted"/>
<dbReference type="RefSeq" id="WP_268918308.1">
    <property type="nucleotide sequence ID" value="NZ_CP124548.1"/>
</dbReference>
<dbReference type="InterPro" id="IPR019660">
    <property type="entry name" value="Put_sensory_transdc_reg_YbjN"/>
</dbReference>